<dbReference type="InterPro" id="IPR002490">
    <property type="entry name" value="V-ATPase_116kDa_su"/>
</dbReference>
<evidence type="ECO:0000256" key="2">
    <source>
        <dbReference type="ARBA" id="ARBA00009904"/>
    </source>
</evidence>
<evidence type="ECO:0000256" key="8">
    <source>
        <dbReference type="SAM" id="Phobius"/>
    </source>
</evidence>
<feature type="transmembrane region" description="Helical" evidence="8">
    <location>
        <begin position="57"/>
        <end position="77"/>
    </location>
</feature>
<feature type="transmembrane region" description="Helical" evidence="8">
    <location>
        <begin position="200"/>
        <end position="227"/>
    </location>
</feature>
<dbReference type="AlphaFoldDB" id="X0V931"/>
<feature type="transmembrane region" description="Helical" evidence="8">
    <location>
        <begin position="147"/>
        <end position="165"/>
    </location>
</feature>
<dbReference type="GO" id="GO:0007035">
    <property type="term" value="P:vacuolar acidification"/>
    <property type="evidence" value="ECO:0007669"/>
    <property type="project" value="TreeGrafter"/>
</dbReference>
<name>X0V931_9ZZZZ</name>
<reference evidence="9" key="1">
    <citation type="journal article" date="2014" name="Front. Microbiol.">
        <title>High frequency of phylogenetically diverse reductive dehalogenase-homologous genes in deep subseafloor sedimentary metagenomes.</title>
        <authorList>
            <person name="Kawai M."/>
            <person name="Futagami T."/>
            <person name="Toyoda A."/>
            <person name="Takaki Y."/>
            <person name="Nishi S."/>
            <person name="Hori S."/>
            <person name="Arai W."/>
            <person name="Tsubouchi T."/>
            <person name="Morono Y."/>
            <person name="Uchiyama I."/>
            <person name="Ito T."/>
            <person name="Fujiyama A."/>
            <person name="Inagaki F."/>
            <person name="Takami H."/>
        </authorList>
    </citation>
    <scope>NUCLEOTIDE SEQUENCE</scope>
    <source>
        <strain evidence="9">Expedition CK06-06</strain>
    </source>
</reference>
<evidence type="ECO:0000256" key="1">
    <source>
        <dbReference type="ARBA" id="ARBA00004141"/>
    </source>
</evidence>
<evidence type="ECO:0008006" key="10">
    <source>
        <dbReference type="Google" id="ProtNLM"/>
    </source>
</evidence>
<dbReference type="GO" id="GO:0016471">
    <property type="term" value="C:vacuolar proton-transporting V-type ATPase complex"/>
    <property type="evidence" value="ECO:0007669"/>
    <property type="project" value="TreeGrafter"/>
</dbReference>
<dbReference type="Pfam" id="PF01496">
    <property type="entry name" value="V_ATPase_I"/>
    <property type="match status" value="1"/>
</dbReference>
<gene>
    <name evidence="9" type="ORF">S01H1_38793</name>
</gene>
<sequence length="262" mass="28889">RGKKLIRLIFFGGIMSFFVGGLVGGWFGIALEELPASVGWLKFLLLKVRLVDPMKNLLGMLVFSLALGTVHVLFGIFLDMVAKIREKDYVGAVFDDALWIYFILVLIFFGMAKAGGISLAGGPLINYFLFTGVGLLVLTQGRKQKNIFMKVGAGVLSLYNVISYLGNILSYSRLLALGLTTAGIAMALNTIALMARNVPLIGYLLMAIILVFGHLFNLAISVLGAFIHSARLQYVEFYQHFFKGGGRVFKPFKIETEYVNIR</sequence>
<keyword evidence="6" id="KW-0406">Ion transport</keyword>
<feature type="transmembrane region" description="Helical" evidence="8">
    <location>
        <begin position="89"/>
        <end position="111"/>
    </location>
</feature>
<keyword evidence="3" id="KW-0813">Transport</keyword>
<dbReference type="PANTHER" id="PTHR11629:SF63">
    <property type="entry name" value="V-TYPE PROTON ATPASE SUBUNIT A"/>
    <property type="match status" value="1"/>
</dbReference>
<dbReference type="GO" id="GO:0033179">
    <property type="term" value="C:proton-transporting V-type ATPase, V0 domain"/>
    <property type="evidence" value="ECO:0007669"/>
    <property type="project" value="InterPro"/>
</dbReference>
<comment type="caution">
    <text evidence="9">The sequence shown here is derived from an EMBL/GenBank/DDBJ whole genome shotgun (WGS) entry which is preliminary data.</text>
</comment>
<feature type="transmembrane region" description="Helical" evidence="8">
    <location>
        <begin position="171"/>
        <end position="193"/>
    </location>
</feature>
<dbReference type="PANTHER" id="PTHR11629">
    <property type="entry name" value="VACUOLAR PROTON ATPASES"/>
    <property type="match status" value="1"/>
</dbReference>
<dbReference type="GO" id="GO:0051117">
    <property type="term" value="F:ATPase binding"/>
    <property type="evidence" value="ECO:0007669"/>
    <property type="project" value="TreeGrafter"/>
</dbReference>
<evidence type="ECO:0000256" key="4">
    <source>
        <dbReference type="ARBA" id="ARBA00022692"/>
    </source>
</evidence>
<comment type="subcellular location">
    <subcellularLocation>
        <location evidence="1">Membrane</location>
        <topology evidence="1">Multi-pass membrane protein</topology>
    </subcellularLocation>
</comment>
<evidence type="ECO:0000256" key="7">
    <source>
        <dbReference type="ARBA" id="ARBA00023136"/>
    </source>
</evidence>
<evidence type="ECO:0000256" key="6">
    <source>
        <dbReference type="ARBA" id="ARBA00023065"/>
    </source>
</evidence>
<evidence type="ECO:0000256" key="3">
    <source>
        <dbReference type="ARBA" id="ARBA00022448"/>
    </source>
</evidence>
<dbReference type="GO" id="GO:0046961">
    <property type="term" value="F:proton-transporting ATPase activity, rotational mechanism"/>
    <property type="evidence" value="ECO:0007669"/>
    <property type="project" value="InterPro"/>
</dbReference>
<feature type="non-terminal residue" evidence="9">
    <location>
        <position position="1"/>
    </location>
</feature>
<protein>
    <recommendedName>
        <fullName evidence="10">V-type ATP synthase subunit I</fullName>
    </recommendedName>
</protein>
<organism evidence="9">
    <name type="scientific">marine sediment metagenome</name>
    <dbReference type="NCBI Taxonomy" id="412755"/>
    <lineage>
        <taxon>unclassified sequences</taxon>
        <taxon>metagenomes</taxon>
        <taxon>ecological metagenomes</taxon>
    </lineage>
</organism>
<evidence type="ECO:0000313" key="9">
    <source>
        <dbReference type="EMBL" id="GAG07862.1"/>
    </source>
</evidence>
<feature type="transmembrane region" description="Helical" evidence="8">
    <location>
        <begin position="117"/>
        <end position="138"/>
    </location>
</feature>
<comment type="similarity">
    <text evidence="2">Belongs to the V-ATPase 116 kDa subunit family.</text>
</comment>
<keyword evidence="4 8" id="KW-0812">Transmembrane</keyword>
<feature type="transmembrane region" description="Helical" evidence="8">
    <location>
        <begin position="7"/>
        <end position="29"/>
    </location>
</feature>
<evidence type="ECO:0000256" key="5">
    <source>
        <dbReference type="ARBA" id="ARBA00022989"/>
    </source>
</evidence>
<keyword evidence="7 8" id="KW-0472">Membrane</keyword>
<dbReference type="EMBL" id="BARS01024435">
    <property type="protein sequence ID" value="GAG07862.1"/>
    <property type="molecule type" value="Genomic_DNA"/>
</dbReference>
<proteinExistence type="inferred from homology"/>
<keyword evidence="5 8" id="KW-1133">Transmembrane helix</keyword>
<accession>X0V931</accession>